<evidence type="ECO:0000313" key="1">
    <source>
        <dbReference type="EMBL" id="AJQ47360.1"/>
    </source>
</evidence>
<dbReference type="Proteomes" id="UP000033260">
    <property type="component" value="Chromosome"/>
</dbReference>
<protein>
    <submittedName>
        <fullName evidence="1">Uncharacterized protein</fullName>
    </submittedName>
</protein>
<gene>
    <name evidence="1" type="ORF">N805_09080</name>
</gene>
<dbReference type="EMBL" id="CP010979">
    <property type="protein sequence ID" value="AJQ47360.1"/>
    <property type="molecule type" value="Genomic_DNA"/>
</dbReference>
<name>A0AAU8RVL8_PSEPU</name>
<accession>A0AAU8RVL8</accession>
<sequence length="128" mass="14307">MIGYHGGALEHKDSLEAGLSSKFSGSASGQALMGEGFYFAHKFQLAAKSAGFAEARGLTPHVYGVYAEKREFLMFRKGFDNGYGRIGNAMMVDSRLFGKVVVRAEIEMPIIRRDSFFRQEARDKERGW</sequence>
<proteinExistence type="predicted"/>
<reference evidence="1 2" key="1">
    <citation type="submission" date="2015-02" db="EMBL/GenBank/DDBJ databases">
        <title>Complete Genome Sequencing of Pseudomonas putida S13.1.2.</title>
        <authorList>
            <person name="Chong T.M."/>
            <person name="Chan K.G."/>
            <person name="Dessaux Y."/>
        </authorList>
    </citation>
    <scope>NUCLEOTIDE SEQUENCE [LARGE SCALE GENOMIC DNA]</scope>
    <source>
        <strain evidence="1 2">S13.1.2</strain>
    </source>
</reference>
<dbReference type="AlphaFoldDB" id="A0AAU8RVL8"/>
<dbReference type="SUPFAM" id="SSF56399">
    <property type="entry name" value="ADP-ribosylation"/>
    <property type="match status" value="1"/>
</dbReference>
<evidence type="ECO:0000313" key="2">
    <source>
        <dbReference type="Proteomes" id="UP000033260"/>
    </source>
</evidence>
<organism evidence="1 2">
    <name type="scientific">Pseudomonas putida S13.1.2</name>
    <dbReference type="NCBI Taxonomy" id="1384061"/>
    <lineage>
        <taxon>Bacteria</taxon>
        <taxon>Pseudomonadati</taxon>
        <taxon>Pseudomonadota</taxon>
        <taxon>Gammaproteobacteria</taxon>
        <taxon>Pseudomonadales</taxon>
        <taxon>Pseudomonadaceae</taxon>
        <taxon>Pseudomonas</taxon>
    </lineage>
</organism>